<dbReference type="Gene3D" id="3.30.70.270">
    <property type="match status" value="2"/>
</dbReference>
<dbReference type="PANTHER" id="PTHR24559:SF444">
    <property type="entry name" value="REVERSE TRANSCRIPTASE DOMAIN-CONTAINING PROTEIN"/>
    <property type="match status" value="1"/>
</dbReference>
<evidence type="ECO:0000256" key="7">
    <source>
        <dbReference type="ARBA" id="ARBA00022918"/>
    </source>
</evidence>
<dbReference type="EC" id="2.7.7.49" evidence="1"/>
<dbReference type="InterPro" id="IPR043502">
    <property type="entry name" value="DNA/RNA_pol_sf"/>
</dbReference>
<evidence type="ECO:0000259" key="9">
    <source>
        <dbReference type="Pfam" id="PF00078"/>
    </source>
</evidence>
<keyword evidence="6" id="KW-0378">Hydrolase</keyword>
<feature type="domain" description="Retrotransposon gag" evidence="10">
    <location>
        <begin position="97"/>
        <end position="172"/>
    </location>
</feature>
<dbReference type="PANTHER" id="PTHR24559">
    <property type="entry name" value="TRANSPOSON TY3-I GAG-POL POLYPROTEIN"/>
    <property type="match status" value="1"/>
</dbReference>
<evidence type="ECO:0000256" key="5">
    <source>
        <dbReference type="ARBA" id="ARBA00022759"/>
    </source>
</evidence>
<keyword evidence="8" id="KW-0472">Membrane</keyword>
<dbReference type="Pfam" id="PF00078">
    <property type="entry name" value="RVT_1"/>
    <property type="match status" value="1"/>
</dbReference>
<evidence type="ECO:0000256" key="2">
    <source>
        <dbReference type="ARBA" id="ARBA00022679"/>
    </source>
</evidence>
<keyword evidence="7" id="KW-0695">RNA-directed DNA polymerase</keyword>
<comment type="caution">
    <text evidence="12">The sequence shown here is derived from an EMBL/GenBank/DDBJ whole genome shotgun (WGS) entry which is preliminary data.</text>
</comment>
<dbReference type="SUPFAM" id="SSF56672">
    <property type="entry name" value="DNA/RNA polymerases"/>
    <property type="match status" value="1"/>
</dbReference>
<accession>A0ABQ7TYT0</accession>
<evidence type="ECO:0000256" key="8">
    <source>
        <dbReference type="SAM" id="Phobius"/>
    </source>
</evidence>
<evidence type="ECO:0000256" key="6">
    <source>
        <dbReference type="ARBA" id="ARBA00022801"/>
    </source>
</evidence>
<name>A0ABQ7TYT0_SOLTU</name>
<feature type="domain" description="Reverse transcriptase" evidence="9">
    <location>
        <begin position="550"/>
        <end position="642"/>
    </location>
</feature>
<feature type="transmembrane region" description="Helical" evidence="8">
    <location>
        <begin position="303"/>
        <end position="321"/>
    </location>
</feature>
<evidence type="ECO:0000313" key="13">
    <source>
        <dbReference type="Proteomes" id="UP000826656"/>
    </source>
</evidence>
<dbReference type="Pfam" id="PF03732">
    <property type="entry name" value="Retrotrans_gag"/>
    <property type="match status" value="1"/>
</dbReference>
<dbReference type="Proteomes" id="UP000826656">
    <property type="component" value="Unassembled WGS sequence"/>
</dbReference>
<keyword evidence="13" id="KW-1185">Reference proteome</keyword>
<dbReference type="InterPro" id="IPR021109">
    <property type="entry name" value="Peptidase_aspartic_dom_sf"/>
</dbReference>
<dbReference type="Gene3D" id="3.10.10.10">
    <property type="entry name" value="HIV Type 1 Reverse Transcriptase, subunit A, domain 1"/>
    <property type="match status" value="2"/>
</dbReference>
<keyword evidence="5" id="KW-0255">Endonuclease</keyword>
<evidence type="ECO:0000313" key="12">
    <source>
        <dbReference type="EMBL" id="KAH0739648.1"/>
    </source>
</evidence>
<organism evidence="12 13">
    <name type="scientific">Solanum tuberosum</name>
    <name type="common">Potato</name>
    <dbReference type="NCBI Taxonomy" id="4113"/>
    <lineage>
        <taxon>Eukaryota</taxon>
        <taxon>Viridiplantae</taxon>
        <taxon>Streptophyta</taxon>
        <taxon>Embryophyta</taxon>
        <taxon>Tracheophyta</taxon>
        <taxon>Spermatophyta</taxon>
        <taxon>Magnoliopsida</taxon>
        <taxon>eudicotyledons</taxon>
        <taxon>Gunneridae</taxon>
        <taxon>Pentapetalae</taxon>
        <taxon>asterids</taxon>
        <taxon>lamiids</taxon>
        <taxon>Solanales</taxon>
        <taxon>Solanaceae</taxon>
        <taxon>Solanoideae</taxon>
        <taxon>Solaneae</taxon>
        <taxon>Solanum</taxon>
    </lineage>
</organism>
<feature type="domain" description="Reverse transcriptase RNase H-like" evidence="11">
    <location>
        <begin position="710"/>
        <end position="750"/>
    </location>
</feature>
<keyword evidence="2" id="KW-0808">Transferase</keyword>
<dbReference type="InterPro" id="IPR053134">
    <property type="entry name" value="RNA-dir_DNA_polymerase"/>
</dbReference>
<dbReference type="Gene3D" id="2.40.70.10">
    <property type="entry name" value="Acid Proteases"/>
    <property type="match status" value="1"/>
</dbReference>
<feature type="transmembrane region" description="Helical" evidence="8">
    <location>
        <begin position="557"/>
        <end position="577"/>
    </location>
</feature>
<reference evidence="12 13" key="1">
    <citation type="journal article" date="2021" name="bioRxiv">
        <title>Chromosome-scale and haplotype-resolved genome assembly of a tetraploid potato cultivar.</title>
        <authorList>
            <person name="Sun H."/>
            <person name="Jiao W.-B."/>
            <person name="Krause K."/>
            <person name="Campoy J.A."/>
            <person name="Goel M."/>
            <person name="Folz-Donahue K."/>
            <person name="Kukat C."/>
            <person name="Huettel B."/>
            <person name="Schneeberger K."/>
        </authorList>
    </citation>
    <scope>NUCLEOTIDE SEQUENCE [LARGE SCALE GENOMIC DNA]</scope>
    <source>
        <strain evidence="12">SolTubOtavaFocal</strain>
        <tissue evidence="12">Leaves</tissue>
    </source>
</reference>
<dbReference type="InterPro" id="IPR041373">
    <property type="entry name" value="RT_RNaseH"/>
</dbReference>
<dbReference type="Pfam" id="PF17917">
    <property type="entry name" value="RT_RNaseH"/>
    <property type="match status" value="1"/>
</dbReference>
<evidence type="ECO:0000256" key="1">
    <source>
        <dbReference type="ARBA" id="ARBA00012493"/>
    </source>
</evidence>
<dbReference type="InterPro" id="IPR000477">
    <property type="entry name" value="RT_dom"/>
</dbReference>
<keyword evidence="4" id="KW-0540">Nuclease</keyword>
<protein>
    <recommendedName>
        <fullName evidence="1">RNA-directed DNA polymerase</fullName>
        <ecNumber evidence="1">2.7.7.49</ecNumber>
    </recommendedName>
</protein>
<dbReference type="Pfam" id="PF08284">
    <property type="entry name" value="RVP_2"/>
    <property type="match status" value="1"/>
</dbReference>
<evidence type="ECO:0000256" key="3">
    <source>
        <dbReference type="ARBA" id="ARBA00022695"/>
    </source>
</evidence>
<dbReference type="EMBL" id="JAIVGD010000028">
    <property type="protein sequence ID" value="KAH0739648.1"/>
    <property type="molecule type" value="Genomic_DNA"/>
</dbReference>
<sequence length="750" mass="86382">MGVKCATSNEREATKCFRKNSIFLVTPIVHKSMTNQNNHQVLVPANASGGSVAARVRDFVRMNPPEFLGSQIGEDPQNFIDEVKKIFGVMQVIENKGTDATPITWECFSETFVERFFPRELKEARAQEFMNLRQGNMTVQEYRHKFTQLSRYAPYMVADSRAQMKKFLYGVSDLVKTERRNAMLLENTNISRLMTHAQQVEGDKLREHAKDNKKARTDNYEYSQQKLGGGNRLLFQQKCSAPTPSSTSVPSSRVKGTIIVELSPQLQQHQQVARLSRVTHLVQVADSAKIGCMLFMLAMIRKILLMWSLSINSLTTLLSLYSSRRPKIARRVYKNWSITVSQKVSSVDLVELEMVDFDIILGMDWLHSCYALIDCRTRIVHFQFPNEPILEMKGSSLAPMGRFISYLKARNIISKGYLYHLVRVKDSSSETPTLESVPVVNEFPKVFPEDLPGVSPEREINFGIDLLLDTQPISIPPYRKAPVELKELKEQLKDLLDKGFIRPSIFPWGAPVLFVKKKDGSLRMCIDYRQLNKLTIKNKVRDSDIPKTTFRTRYGHIELVVMSFGLTNALATFMDLMNIVFKQYLDLFVIVFIDDILIYFKNEEEHDTHLRVFLQTLKDCLLFAKFSKYEFWLQSVTFLGHIVSRDGIRVDSQKIEAVRFVEGFSSIASPLTKLTQKKAKFQWSDDCEKSFVELKTRLTTTPVLLYQRLHEKNYPTHDLELAAMVFALKIMRHYLDGVHVDMFIDHKNLQ</sequence>
<dbReference type="InterPro" id="IPR043128">
    <property type="entry name" value="Rev_trsase/Diguanyl_cyclase"/>
</dbReference>
<keyword evidence="8" id="KW-1133">Transmembrane helix</keyword>
<gene>
    <name evidence="12" type="ORF">KY290_038353</name>
</gene>
<keyword evidence="3" id="KW-0548">Nucleotidyltransferase</keyword>
<evidence type="ECO:0000256" key="4">
    <source>
        <dbReference type="ARBA" id="ARBA00022722"/>
    </source>
</evidence>
<evidence type="ECO:0000259" key="11">
    <source>
        <dbReference type="Pfam" id="PF17917"/>
    </source>
</evidence>
<keyword evidence="8" id="KW-0812">Transmembrane</keyword>
<dbReference type="CDD" id="cd01647">
    <property type="entry name" value="RT_LTR"/>
    <property type="match status" value="1"/>
</dbReference>
<dbReference type="InterPro" id="IPR005162">
    <property type="entry name" value="Retrotrans_gag_dom"/>
</dbReference>
<evidence type="ECO:0000259" key="10">
    <source>
        <dbReference type="Pfam" id="PF03732"/>
    </source>
</evidence>
<proteinExistence type="predicted"/>